<organism evidence="1 2">
    <name type="scientific">Aureispira anguillae</name>
    <dbReference type="NCBI Taxonomy" id="2864201"/>
    <lineage>
        <taxon>Bacteria</taxon>
        <taxon>Pseudomonadati</taxon>
        <taxon>Bacteroidota</taxon>
        <taxon>Saprospiria</taxon>
        <taxon>Saprospirales</taxon>
        <taxon>Saprospiraceae</taxon>
        <taxon>Aureispira</taxon>
    </lineage>
</organism>
<dbReference type="EMBL" id="AP026867">
    <property type="protein sequence ID" value="BDS10781.1"/>
    <property type="molecule type" value="Genomic_DNA"/>
</dbReference>
<dbReference type="RefSeq" id="WP_264792049.1">
    <property type="nucleotide sequence ID" value="NZ_AP026867.1"/>
</dbReference>
<evidence type="ECO:0000313" key="2">
    <source>
        <dbReference type="Proteomes" id="UP001060919"/>
    </source>
</evidence>
<reference evidence="1" key="1">
    <citation type="submission" date="2022-09" db="EMBL/GenBank/DDBJ databases">
        <title>Aureispira anguillicida sp. nov., isolated from Leptocephalus of Japanese eel Anguilla japonica.</title>
        <authorList>
            <person name="Yuasa K."/>
            <person name="Mekata T."/>
            <person name="Ikunari K."/>
        </authorList>
    </citation>
    <scope>NUCLEOTIDE SEQUENCE</scope>
    <source>
        <strain evidence="1">EL160426</strain>
    </source>
</reference>
<gene>
    <name evidence="1" type="ORF">AsAng_0014900</name>
</gene>
<name>A0A916DSF6_9BACT</name>
<dbReference type="KEGG" id="aup:AsAng_0014900"/>
<dbReference type="AlphaFoldDB" id="A0A916DSF6"/>
<sequence length="117" mass="13026">MVQKYLGFPLSESLLNRVHEVIQDLKKDTNKRQHALRLFQAISDLSDEGLDYYFIQSLKRAGLGRIKMIAVENAIKVGKKAILTVGKGIIKAMTDEQLLIIATVIEESITVRASADA</sequence>
<keyword evidence="2" id="KW-1185">Reference proteome</keyword>
<proteinExistence type="predicted"/>
<evidence type="ECO:0000313" key="1">
    <source>
        <dbReference type="EMBL" id="BDS10781.1"/>
    </source>
</evidence>
<dbReference type="Proteomes" id="UP001060919">
    <property type="component" value="Chromosome"/>
</dbReference>
<accession>A0A916DSF6</accession>
<protein>
    <submittedName>
        <fullName evidence="1">Uncharacterized protein</fullName>
    </submittedName>
</protein>